<dbReference type="Proteomes" id="UP000661077">
    <property type="component" value="Unassembled WGS sequence"/>
</dbReference>
<reference evidence="1 2" key="1">
    <citation type="journal article" date="2021" name="Int. J. Syst. Evol. Microbiol.">
        <title>Steroidobacter gossypii sp. nov., isolated from soil of cotton cropping field.</title>
        <authorList>
            <person name="Huang R."/>
            <person name="Yang S."/>
            <person name="Zhen C."/>
            <person name="Liu W."/>
        </authorList>
    </citation>
    <scope>NUCLEOTIDE SEQUENCE [LARGE SCALE GENOMIC DNA]</scope>
    <source>
        <strain evidence="1 2">S1-65</strain>
    </source>
</reference>
<dbReference type="EMBL" id="JAEVLS010000009">
    <property type="protein sequence ID" value="MBM0108671.1"/>
    <property type="molecule type" value="Genomic_DNA"/>
</dbReference>
<dbReference type="RefSeq" id="WP_203170841.1">
    <property type="nucleotide sequence ID" value="NZ_JAEVLS010000009.1"/>
</dbReference>
<evidence type="ECO:0000313" key="1">
    <source>
        <dbReference type="EMBL" id="MBM0108671.1"/>
    </source>
</evidence>
<comment type="caution">
    <text evidence="1">The sequence shown here is derived from an EMBL/GenBank/DDBJ whole genome shotgun (WGS) entry which is preliminary data.</text>
</comment>
<accession>A0ABS1X615</accession>
<gene>
    <name evidence="1" type="ORF">JM946_28400</name>
</gene>
<organism evidence="1 2">
    <name type="scientific">Steroidobacter gossypii</name>
    <dbReference type="NCBI Taxonomy" id="2805490"/>
    <lineage>
        <taxon>Bacteria</taxon>
        <taxon>Pseudomonadati</taxon>
        <taxon>Pseudomonadota</taxon>
        <taxon>Gammaproteobacteria</taxon>
        <taxon>Steroidobacterales</taxon>
        <taxon>Steroidobacteraceae</taxon>
        <taxon>Steroidobacter</taxon>
    </lineage>
</organism>
<sequence>MTLIKGRPLAARWVRPELAPALGNIEDEHGCLQSAGDSETFRLSVQFAQAHGVQSTVRRGEITTLSSSALLSGASSR</sequence>
<proteinExistence type="predicted"/>
<keyword evidence="2" id="KW-1185">Reference proteome</keyword>
<evidence type="ECO:0000313" key="2">
    <source>
        <dbReference type="Proteomes" id="UP000661077"/>
    </source>
</evidence>
<name>A0ABS1X615_9GAMM</name>
<protein>
    <submittedName>
        <fullName evidence="1">Uncharacterized protein</fullName>
    </submittedName>
</protein>